<comment type="caution">
    <text evidence="1">The sequence shown here is derived from an EMBL/GenBank/DDBJ whole genome shotgun (WGS) entry which is preliminary data.</text>
</comment>
<keyword evidence="2" id="KW-1185">Reference proteome</keyword>
<reference evidence="1" key="1">
    <citation type="submission" date="2022-04" db="EMBL/GenBank/DDBJ databases">
        <title>Genome of the entomopathogenic fungus Entomophthora muscae.</title>
        <authorList>
            <person name="Elya C."/>
            <person name="Lovett B.R."/>
            <person name="Lee E."/>
            <person name="Macias A.M."/>
            <person name="Hajek A.E."/>
            <person name="De Bivort B.L."/>
            <person name="Kasson M.T."/>
            <person name="De Fine Licht H.H."/>
            <person name="Stajich J.E."/>
        </authorList>
    </citation>
    <scope>NUCLEOTIDE SEQUENCE</scope>
    <source>
        <strain evidence="1">Berkeley</strain>
    </source>
</reference>
<dbReference type="EMBL" id="QTSX02002206">
    <property type="protein sequence ID" value="KAJ9077308.1"/>
    <property type="molecule type" value="Genomic_DNA"/>
</dbReference>
<dbReference type="Proteomes" id="UP001165960">
    <property type="component" value="Unassembled WGS sequence"/>
</dbReference>
<evidence type="ECO:0000313" key="2">
    <source>
        <dbReference type="Proteomes" id="UP001165960"/>
    </source>
</evidence>
<proteinExistence type="predicted"/>
<protein>
    <submittedName>
        <fullName evidence="1">Uncharacterized protein</fullName>
    </submittedName>
</protein>
<sequence length="610" mass="69967">MSREYFGPRRERHYNDEFEYSENNYGAPHPRNGISNALSGTVRGRSRSISRSSSRSRSIGAYDRINNRRDNHYERTYPPYRTTYGSYDYPTGPGGFYNNRDMSRTPSPVAHYPGLSHPPNEEARYGRYQLREERDDFVPSHNWETRSNYNHQHYYDDPSPRGRRYSTDSYYRSRSHSRSPYDYFGRDTYIRNRRSPSPLRGAYARASSRSQERHYYDSPLDRSPNYLQRDRVWERNNSFRRERGRAPMRPRFNSPRGGPRRQHDSAMRRNSVNRGQLSEGEVDSKSSRQLSTKSSSPDGSNVASPDRAPGESEQRRDMQPPPPTAPVPAPPPTQVPPPPAGRGSSYYPMAPRFQQGFSQHPPYYVPGRGSTFPPQNTQAHNFPPRAPPQLPRPWVTRDTPRDMGFFQRPDLPRPPFHLPPYGPNQSYNRPPPRYPPSINRPPPRPTSFDRSIGLRPSDPKPFKTNSADLPGIVSNQELVESPSSHNPTFMPPPPPTASAPQSILDSSPLKHGLPRPPPTGYMPSRRSSATFLKTTPKPDFLIQFENGLYPHPWPSKLDDDSNERALELRRLRSSEAEIRASLARSKFDLLLSSLEVERLELSLNTKVSDL</sequence>
<name>A0ACC2TRM2_9FUNG</name>
<gene>
    <name evidence="1" type="ORF">DSO57_1017948</name>
</gene>
<accession>A0ACC2TRM2</accession>
<organism evidence="1 2">
    <name type="scientific">Entomophthora muscae</name>
    <dbReference type="NCBI Taxonomy" id="34485"/>
    <lineage>
        <taxon>Eukaryota</taxon>
        <taxon>Fungi</taxon>
        <taxon>Fungi incertae sedis</taxon>
        <taxon>Zoopagomycota</taxon>
        <taxon>Entomophthoromycotina</taxon>
        <taxon>Entomophthoromycetes</taxon>
        <taxon>Entomophthorales</taxon>
        <taxon>Entomophthoraceae</taxon>
        <taxon>Entomophthora</taxon>
    </lineage>
</organism>
<evidence type="ECO:0000313" key="1">
    <source>
        <dbReference type="EMBL" id="KAJ9077308.1"/>
    </source>
</evidence>